<keyword evidence="7" id="KW-1185">Reference proteome</keyword>
<dbReference type="PANTHER" id="PTHR21419:SF23">
    <property type="entry name" value="PROTEIN DEFECTIVE IN EXINE FORMATION 1"/>
    <property type="match status" value="1"/>
</dbReference>
<dbReference type="PANTHER" id="PTHR21419">
    <property type="match status" value="1"/>
</dbReference>
<dbReference type="InterPro" id="IPR028994">
    <property type="entry name" value="Integrin_alpha_N"/>
</dbReference>
<proteinExistence type="predicted"/>
<evidence type="ECO:0000256" key="2">
    <source>
        <dbReference type="ARBA" id="ARBA00022692"/>
    </source>
</evidence>
<feature type="region of interest" description="Disordered" evidence="5">
    <location>
        <begin position="120"/>
        <end position="149"/>
    </location>
</feature>
<evidence type="ECO:0000256" key="1">
    <source>
        <dbReference type="ARBA" id="ARBA00004167"/>
    </source>
</evidence>
<keyword evidence="3" id="KW-1133">Transmembrane helix</keyword>
<evidence type="ECO:0000256" key="4">
    <source>
        <dbReference type="ARBA" id="ARBA00023136"/>
    </source>
</evidence>
<dbReference type="GO" id="GO:0016020">
    <property type="term" value="C:membrane"/>
    <property type="evidence" value="ECO:0007669"/>
    <property type="project" value="UniProtKB-SubCell"/>
</dbReference>
<evidence type="ECO:0000313" key="7">
    <source>
        <dbReference type="Proteomes" id="UP000664859"/>
    </source>
</evidence>
<reference evidence="6" key="1">
    <citation type="submission" date="2021-02" db="EMBL/GenBank/DDBJ databases">
        <title>First Annotated Genome of the Yellow-green Alga Tribonema minus.</title>
        <authorList>
            <person name="Mahan K.M."/>
        </authorList>
    </citation>
    <scope>NUCLEOTIDE SEQUENCE</scope>
    <source>
        <strain evidence="6">UTEX B ZZ1240</strain>
    </source>
</reference>
<gene>
    <name evidence="6" type="ORF">JKP88DRAFT_263896</name>
</gene>
<dbReference type="InterPro" id="IPR045232">
    <property type="entry name" value="FAM234"/>
</dbReference>
<feature type="compositionally biased region" description="Gly residues" evidence="5">
    <location>
        <begin position="442"/>
        <end position="453"/>
    </location>
</feature>
<accession>A0A835YVT5</accession>
<keyword evidence="2" id="KW-0812">Transmembrane</keyword>
<dbReference type="Proteomes" id="UP000664859">
    <property type="component" value="Unassembled WGS sequence"/>
</dbReference>
<evidence type="ECO:0008006" key="8">
    <source>
        <dbReference type="Google" id="ProtNLM"/>
    </source>
</evidence>
<comment type="caution">
    <text evidence="6">The sequence shown here is derived from an EMBL/GenBank/DDBJ whole genome shotgun (WGS) entry which is preliminary data.</text>
</comment>
<dbReference type="Gene3D" id="2.40.10.480">
    <property type="match status" value="2"/>
</dbReference>
<sequence length="616" mass="64513">MKGGGQSIVVPTLVHDVAALDVATGLPPEGWPVSFEGSHFHASAAVHDVDGDGVQDVCAVSAEGHIFWIQMGAQGRYLSDYHVRVPTLRVRRDWYEGLDAESPEKLSELTFFDHRGQRPLVKDSAGKPAGDVEVAKPEEDAAVSTADGEEDQWNAGYDDWKAAYGDVYTSAYMGDDLMAGYWDAAYGGMPPHLRRGGGGGAANATSAYVHVDAHCLAPPTMADVDGDGSAEMIIAVSYFFDRRQYEGGRGLPEGVRPEKYVGGGLLAFDFALQDWLWTVHLDLTTDETRHRAYIYASPTVADLDGDGHLEVVVSTAMGLVYALDAESGEVRKGFPVQFGEIQAQVAVADIAGDAGLELIVGDTQGNVAVLDAEGHEVWHRRTSGAMTNAAVVGDVDGDGQLDVVIAVTSPDGEGHLYAMDAASGRDLDGWPLRLGRSADGAGPEGGRGSGGLSGAPLLVDLHAGGAAADGGGSGGRWQGAHVSCTHAVLEVGDGDDGWVPSPLVYADAEMLQLHGGTVSMLRRSDTVLAADVSGELALLLSTMSGTVTALGAGVAAHPLNTWDGPVRGGHNGFVHGSHAGVFISSVTASYSRTLDIEFEVRTVRLILRCCLRAACL</sequence>
<dbReference type="EMBL" id="JAFCMP010000390">
    <property type="protein sequence ID" value="KAG5180425.1"/>
    <property type="molecule type" value="Genomic_DNA"/>
</dbReference>
<dbReference type="SUPFAM" id="SSF69318">
    <property type="entry name" value="Integrin alpha N-terminal domain"/>
    <property type="match status" value="1"/>
</dbReference>
<evidence type="ECO:0000256" key="5">
    <source>
        <dbReference type="SAM" id="MobiDB-lite"/>
    </source>
</evidence>
<evidence type="ECO:0000313" key="6">
    <source>
        <dbReference type="EMBL" id="KAG5180425.1"/>
    </source>
</evidence>
<name>A0A835YVT5_9STRA</name>
<dbReference type="AlphaFoldDB" id="A0A835YVT5"/>
<organism evidence="6 7">
    <name type="scientific">Tribonema minus</name>
    <dbReference type="NCBI Taxonomy" id="303371"/>
    <lineage>
        <taxon>Eukaryota</taxon>
        <taxon>Sar</taxon>
        <taxon>Stramenopiles</taxon>
        <taxon>Ochrophyta</taxon>
        <taxon>PX clade</taxon>
        <taxon>Xanthophyceae</taxon>
        <taxon>Tribonematales</taxon>
        <taxon>Tribonemataceae</taxon>
        <taxon>Tribonema</taxon>
    </lineage>
</organism>
<keyword evidence="4" id="KW-0472">Membrane</keyword>
<evidence type="ECO:0000256" key="3">
    <source>
        <dbReference type="ARBA" id="ARBA00022989"/>
    </source>
</evidence>
<protein>
    <recommendedName>
        <fullName evidence="8">FG-GAP repeat protein</fullName>
    </recommendedName>
</protein>
<dbReference type="OrthoDB" id="40617at2759"/>
<comment type="subcellular location">
    <subcellularLocation>
        <location evidence="1">Membrane</location>
        <topology evidence="1">Single-pass membrane protein</topology>
    </subcellularLocation>
</comment>
<feature type="region of interest" description="Disordered" evidence="5">
    <location>
        <begin position="434"/>
        <end position="453"/>
    </location>
</feature>